<feature type="transmembrane region" description="Helical" evidence="7">
    <location>
        <begin position="52"/>
        <end position="74"/>
    </location>
</feature>
<feature type="transmembrane region" description="Helical" evidence="7">
    <location>
        <begin position="198"/>
        <end position="216"/>
    </location>
</feature>
<dbReference type="InterPro" id="IPR000515">
    <property type="entry name" value="MetI-like"/>
</dbReference>
<feature type="transmembrane region" description="Helical" evidence="7">
    <location>
        <begin position="80"/>
        <end position="102"/>
    </location>
</feature>
<proteinExistence type="inferred from homology"/>
<protein>
    <submittedName>
        <fullName evidence="9">Wt8.5</fullName>
    </submittedName>
</protein>
<accession>U3Q2K2</accession>
<evidence type="ECO:0000256" key="1">
    <source>
        <dbReference type="ARBA" id="ARBA00004651"/>
    </source>
</evidence>
<feature type="transmembrane region" description="Helical" evidence="7">
    <location>
        <begin position="22"/>
        <end position="40"/>
    </location>
</feature>
<dbReference type="PANTHER" id="PTHR30151">
    <property type="entry name" value="ALKANE SULFONATE ABC TRANSPORTER-RELATED, MEMBRANE SUBUNIT"/>
    <property type="match status" value="1"/>
</dbReference>
<evidence type="ECO:0000313" key="9">
    <source>
        <dbReference type="EMBL" id="AGW83466.1"/>
    </source>
</evidence>
<dbReference type="PANTHER" id="PTHR30151:SF38">
    <property type="entry name" value="ALIPHATIC SULFONATES TRANSPORT PERMEASE PROTEIN SSUC-RELATED"/>
    <property type="match status" value="1"/>
</dbReference>
<evidence type="ECO:0000256" key="7">
    <source>
        <dbReference type="RuleBase" id="RU363032"/>
    </source>
</evidence>
<dbReference type="Gene3D" id="1.10.3720.10">
    <property type="entry name" value="MetI-like"/>
    <property type="match status" value="1"/>
</dbReference>
<dbReference type="EMBL" id="KF056863">
    <property type="protein sequence ID" value="AGW83466.1"/>
    <property type="molecule type" value="Genomic_DNA"/>
</dbReference>
<keyword evidence="6 7" id="KW-0472">Membrane</keyword>
<feature type="transmembrane region" description="Helical" evidence="7">
    <location>
        <begin position="236"/>
        <end position="253"/>
    </location>
</feature>
<dbReference type="GO" id="GO:0005886">
    <property type="term" value="C:plasma membrane"/>
    <property type="evidence" value="ECO:0007669"/>
    <property type="project" value="UniProtKB-SubCell"/>
</dbReference>
<evidence type="ECO:0000256" key="3">
    <source>
        <dbReference type="ARBA" id="ARBA00022475"/>
    </source>
</evidence>
<sequence length="270" mass="28773">MTTTAIAVATRGTRAMRVPGRILLPIGFILIVLVLQELLTRGGILPAGYFPPVSATLAALAAELTGSTLYGALFSTLTTWLMALVTALVLGTVCGVILGLVVPLEALLRPAIEFLRPVPSVALIPLVVLTLGTGSEGALFLAVFAAFWQVLIPAIAGVRAVHPTALDTARSYSFTAWQRVRWIRLPAMLPHLATATRLATSTSLILVVTAEIIIQMPGIGSEITMSRTTGNPPRMYAYIMLSGVAGIVLNTVVRRVEKRLFATHGLQEER</sequence>
<dbReference type="SUPFAM" id="SSF161098">
    <property type="entry name" value="MetI-like"/>
    <property type="match status" value="1"/>
</dbReference>
<keyword evidence="2 7" id="KW-0813">Transport</keyword>
<name>U3Q2K2_9BACT</name>
<reference evidence="9" key="1">
    <citation type="submission" date="2013-05" db="EMBL/GenBank/DDBJ databases">
        <authorList>
            <person name="Wang T."/>
            <person name="Qin Z.J."/>
        </authorList>
    </citation>
    <scope>NUCLEOTIDE SEQUENCE</scope>
</reference>
<evidence type="ECO:0000256" key="2">
    <source>
        <dbReference type="ARBA" id="ARBA00022448"/>
    </source>
</evidence>
<keyword evidence="4 7" id="KW-0812">Transmembrane</keyword>
<feature type="domain" description="ABC transmembrane type-1" evidence="8">
    <location>
        <begin position="73"/>
        <end position="257"/>
    </location>
</feature>
<evidence type="ECO:0000256" key="5">
    <source>
        <dbReference type="ARBA" id="ARBA00022989"/>
    </source>
</evidence>
<comment type="subcellular location">
    <subcellularLocation>
        <location evidence="1 7">Cell membrane</location>
        <topology evidence="1 7">Multi-pass membrane protein</topology>
    </subcellularLocation>
</comment>
<keyword evidence="3" id="KW-1003">Cell membrane</keyword>
<dbReference type="PROSITE" id="PS50928">
    <property type="entry name" value="ABC_TM1"/>
    <property type="match status" value="1"/>
</dbReference>
<evidence type="ECO:0000256" key="4">
    <source>
        <dbReference type="ARBA" id="ARBA00022692"/>
    </source>
</evidence>
<dbReference type="InterPro" id="IPR035906">
    <property type="entry name" value="MetI-like_sf"/>
</dbReference>
<comment type="similarity">
    <text evidence="7">Belongs to the binding-protein-dependent transport system permease family.</text>
</comment>
<dbReference type="Pfam" id="PF00528">
    <property type="entry name" value="BPD_transp_1"/>
    <property type="match status" value="1"/>
</dbReference>
<dbReference type="CDD" id="cd06261">
    <property type="entry name" value="TM_PBP2"/>
    <property type="match status" value="1"/>
</dbReference>
<organism evidence="9">
    <name type="scientific">uncultured bacterium WT8</name>
    <dbReference type="NCBI Taxonomy" id="1393214"/>
    <lineage>
        <taxon>Bacteria</taxon>
        <taxon>environmental samples</taxon>
    </lineage>
</organism>
<evidence type="ECO:0000256" key="6">
    <source>
        <dbReference type="ARBA" id="ARBA00023136"/>
    </source>
</evidence>
<keyword evidence="5 7" id="KW-1133">Transmembrane helix</keyword>
<feature type="transmembrane region" description="Helical" evidence="7">
    <location>
        <begin position="114"/>
        <end position="132"/>
    </location>
</feature>
<dbReference type="GO" id="GO:0055085">
    <property type="term" value="P:transmembrane transport"/>
    <property type="evidence" value="ECO:0007669"/>
    <property type="project" value="InterPro"/>
</dbReference>
<dbReference type="AlphaFoldDB" id="U3Q2K2"/>
<gene>
    <name evidence="9" type="ORF">wt8.5</name>
</gene>
<evidence type="ECO:0000259" key="8">
    <source>
        <dbReference type="PROSITE" id="PS50928"/>
    </source>
</evidence>